<name>A0A0S2F7H6_LYSAN</name>
<evidence type="ECO:0000313" key="1">
    <source>
        <dbReference type="EMBL" id="ALN79509.1"/>
    </source>
</evidence>
<evidence type="ECO:0000313" key="2">
    <source>
        <dbReference type="Proteomes" id="UP000060787"/>
    </source>
</evidence>
<keyword evidence="2" id="KW-1185">Reference proteome</keyword>
<sequence>MAAITGAALAAGATIYSAKKQGDAAKDASRAGQQSAQMGIDEQRRQFDTFQQNIQPYMGAGTNALGQMTALNGGDFSSFKQSPDYQFAFDQGLQAINRGAAARGGLRSGGNDVDLVNYGQGLATQNYGNYYNRLAGLASMGQNAAVGAGSLGQQSANAIGQLYGQQGQAAAGGAINQANAQTNALGSLAGIAGQYLGNRQSSYGSAVGPVTRQPIAMPSASVNIPKYRYGA</sequence>
<accession>A0A0S2F7H6</accession>
<dbReference type="Proteomes" id="UP000060787">
    <property type="component" value="Chromosome"/>
</dbReference>
<evidence type="ECO:0008006" key="3">
    <source>
        <dbReference type="Google" id="ProtNLM"/>
    </source>
</evidence>
<dbReference type="STRING" id="84531.LA76x_1352"/>
<organism evidence="1 2">
    <name type="scientific">Lysobacter antibioticus</name>
    <dbReference type="NCBI Taxonomy" id="84531"/>
    <lineage>
        <taxon>Bacteria</taxon>
        <taxon>Pseudomonadati</taxon>
        <taxon>Pseudomonadota</taxon>
        <taxon>Gammaproteobacteria</taxon>
        <taxon>Lysobacterales</taxon>
        <taxon>Lysobacteraceae</taxon>
        <taxon>Lysobacter</taxon>
    </lineage>
</organism>
<dbReference type="PATRIC" id="fig|84531.8.peg.1381"/>
<dbReference type="EMBL" id="CP011129">
    <property type="protein sequence ID" value="ALN79509.1"/>
    <property type="molecule type" value="Genomic_DNA"/>
</dbReference>
<proteinExistence type="predicted"/>
<reference evidence="1 2" key="1">
    <citation type="journal article" date="2015" name="BMC Genomics">
        <title>Comparative genomics and metabolic profiling of the genus Lysobacter.</title>
        <authorList>
            <person name="de Bruijn I."/>
            <person name="Cheng X."/>
            <person name="de Jager V."/>
            <person name="Exposito R.G."/>
            <person name="Watrous J."/>
            <person name="Patel N."/>
            <person name="Postma J."/>
            <person name="Dorrestein P.C."/>
            <person name="Kobayashi D."/>
            <person name="Raaijmakers J.M."/>
        </authorList>
    </citation>
    <scope>NUCLEOTIDE SEQUENCE [LARGE SCALE GENOMIC DNA]</scope>
    <source>
        <strain evidence="1 2">76</strain>
    </source>
</reference>
<dbReference type="RefSeq" id="WP_057917092.1">
    <property type="nucleotide sequence ID" value="NZ_CP011129.1"/>
</dbReference>
<dbReference type="AlphaFoldDB" id="A0A0S2F7H6"/>
<dbReference type="KEGG" id="lab:LA76x_1352"/>
<protein>
    <recommendedName>
        <fullName evidence="3">DNA transfer protein</fullName>
    </recommendedName>
</protein>
<gene>
    <name evidence="1" type="ORF">LA76x_1352</name>
</gene>